<dbReference type="RefSeq" id="WP_150255190.1">
    <property type="nucleotide sequence ID" value="NZ_CP029189.1"/>
</dbReference>
<dbReference type="EMBL" id="CP029189">
    <property type="protein sequence ID" value="QES52890.1"/>
    <property type="molecule type" value="Genomic_DNA"/>
</dbReference>
<organism evidence="1 2">
    <name type="scientific">Streptomyces venezuelae</name>
    <dbReference type="NCBI Taxonomy" id="54571"/>
    <lineage>
        <taxon>Bacteria</taxon>
        <taxon>Bacillati</taxon>
        <taxon>Actinomycetota</taxon>
        <taxon>Actinomycetes</taxon>
        <taxon>Kitasatosporales</taxon>
        <taxon>Streptomycetaceae</taxon>
        <taxon>Streptomyces</taxon>
    </lineage>
</organism>
<accession>A0A5P2DEA0</accession>
<evidence type="ECO:0000313" key="1">
    <source>
        <dbReference type="EMBL" id="QES52890.1"/>
    </source>
</evidence>
<sequence>MDGIPFLELVRRAELPDALAEQEERAAEFAPDPSPLLAGAYTYPTPLSVGHLLGTEPDSVPHGTGPGDMLLLSCTCGIDDCWALTAHITVTDTTVTWSGFRNNSRDWNHDALGVLAFSRSQYERSLRAALGALSAARD</sequence>
<dbReference type="AlphaFoldDB" id="A0A5P2DEA0"/>
<proteinExistence type="predicted"/>
<gene>
    <name evidence="1" type="ORF">DEJ51_00220</name>
</gene>
<protein>
    <submittedName>
        <fullName evidence="1">Uncharacterized protein</fullName>
    </submittedName>
</protein>
<evidence type="ECO:0000313" key="2">
    <source>
        <dbReference type="Proteomes" id="UP000324101"/>
    </source>
</evidence>
<reference evidence="1 2" key="1">
    <citation type="submission" date="2018-05" db="EMBL/GenBank/DDBJ databases">
        <title>Streptomyces venezuelae.</title>
        <authorList>
            <person name="Kim W."/>
            <person name="Lee N."/>
            <person name="Cho B.-K."/>
        </authorList>
    </citation>
    <scope>NUCLEOTIDE SEQUENCE [LARGE SCALE GENOMIC DNA]</scope>
    <source>
        <strain evidence="1 2">ATCC 21018</strain>
    </source>
</reference>
<dbReference type="OrthoDB" id="342114at2"/>
<name>A0A5P2DEA0_STRVZ</name>
<dbReference type="Proteomes" id="UP000324101">
    <property type="component" value="Chromosome"/>
</dbReference>